<organism evidence="4 5">
    <name type="scientific">Trifolium medium</name>
    <dbReference type="NCBI Taxonomy" id="97028"/>
    <lineage>
        <taxon>Eukaryota</taxon>
        <taxon>Viridiplantae</taxon>
        <taxon>Streptophyta</taxon>
        <taxon>Embryophyta</taxon>
        <taxon>Tracheophyta</taxon>
        <taxon>Spermatophyta</taxon>
        <taxon>Magnoliopsida</taxon>
        <taxon>eudicotyledons</taxon>
        <taxon>Gunneridae</taxon>
        <taxon>Pentapetalae</taxon>
        <taxon>rosids</taxon>
        <taxon>fabids</taxon>
        <taxon>Fabales</taxon>
        <taxon>Fabaceae</taxon>
        <taxon>Papilionoideae</taxon>
        <taxon>50 kb inversion clade</taxon>
        <taxon>NPAAA clade</taxon>
        <taxon>Hologalegina</taxon>
        <taxon>IRL clade</taxon>
        <taxon>Trifolieae</taxon>
        <taxon>Trifolium</taxon>
    </lineage>
</organism>
<feature type="domain" description="GH3 middle" evidence="3">
    <location>
        <begin position="24"/>
        <end position="76"/>
    </location>
</feature>
<comment type="similarity">
    <text evidence="1">Belongs to the IAA-amido conjugating enzyme family.</text>
</comment>
<dbReference type="GO" id="GO:0005737">
    <property type="term" value="C:cytoplasm"/>
    <property type="evidence" value="ECO:0007669"/>
    <property type="project" value="TreeGrafter"/>
</dbReference>
<protein>
    <submittedName>
        <fullName evidence="4">Indole-3-acetic acid-amido synthetase GH3.6-like</fullName>
    </submittedName>
</protein>
<evidence type="ECO:0000256" key="1">
    <source>
        <dbReference type="ARBA" id="ARBA00008068"/>
    </source>
</evidence>
<dbReference type="PANTHER" id="PTHR31901:SF100">
    <property type="entry name" value="INDOLE-3-ACETIC ACID-AMIDO SYNTHETASE"/>
    <property type="match status" value="1"/>
</dbReference>
<evidence type="ECO:0000313" key="5">
    <source>
        <dbReference type="Proteomes" id="UP000265520"/>
    </source>
</evidence>
<dbReference type="InterPro" id="IPR004993">
    <property type="entry name" value="GH3"/>
</dbReference>
<dbReference type="AlphaFoldDB" id="A0A392P6S4"/>
<dbReference type="PANTHER" id="PTHR31901">
    <property type="entry name" value="GH3 DOMAIN-CONTAINING PROTEIN"/>
    <property type="match status" value="1"/>
</dbReference>
<reference evidence="4 5" key="1">
    <citation type="journal article" date="2018" name="Front. Plant Sci.">
        <title>Red Clover (Trifolium pratense) and Zigzag Clover (T. medium) - A Picture of Genomic Similarities and Differences.</title>
        <authorList>
            <person name="Dluhosova J."/>
            <person name="Istvanek J."/>
            <person name="Nedelnik J."/>
            <person name="Repkova J."/>
        </authorList>
    </citation>
    <scope>NUCLEOTIDE SEQUENCE [LARGE SCALE GENOMIC DNA]</scope>
    <source>
        <strain evidence="5">cv. 10/8</strain>
        <tissue evidence="4">Leaf</tissue>
    </source>
</reference>
<evidence type="ECO:0000313" key="4">
    <source>
        <dbReference type="EMBL" id="MCI07707.1"/>
    </source>
</evidence>
<evidence type="ECO:0000259" key="3">
    <source>
        <dbReference type="Pfam" id="PF23571"/>
    </source>
</evidence>
<keyword evidence="2" id="KW-0436">Ligase</keyword>
<dbReference type="GO" id="GO:0010279">
    <property type="term" value="F:indole-3-acetic acid amido synthetase activity"/>
    <property type="evidence" value="ECO:0007669"/>
    <property type="project" value="TreeGrafter"/>
</dbReference>
<keyword evidence="5" id="KW-1185">Reference proteome</keyword>
<dbReference type="InterPro" id="IPR055377">
    <property type="entry name" value="GH3_M"/>
</dbReference>
<name>A0A392P6S4_9FABA</name>
<feature type="non-terminal residue" evidence="4">
    <location>
        <position position="76"/>
    </location>
</feature>
<proteinExistence type="inferred from homology"/>
<comment type="caution">
    <text evidence="4">The sequence shown here is derived from an EMBL/GenBank/DDBJ whole genome shotgun (WGS) entry which is preliminary data.</text>
</comment>
<accession>A0A392P6S4</accession>
<dbReference type="Proteomes" id="UP000265520">
    <property type="component" value="Unassembled WGS sequence"/>
</dbReference>
<dbReference type="Pfam" id="PF23571">
    <property type="entry name" value="GH3_M"/>
    <property type="match status" value="1"/>
</dbReference>
<dbReference type="EMBL" id="LXQA010066367">
    <property type="protein sequence ID" value="MCI07707.1"/>
    <property type="molecule type" value="Genomic_DNA"/>
</dbReference>
<sequence length="76" mass="8503">MYASSECYFGLNLNPLCDPSEVSYTLIPTMAYFEFLPLNKIDGNADSISATEQEHLVDLVDVELGQEYELVVTTYA</sequence>
<evidence type="ECO:0000256" key="2">
    <source>
        <dbReference type="ARBA" id="ARBA00022598"/>
    </source>
</evidence>